<name>A0ABQ9QGR4_9PEZI</name>
<dbReference type="Proteomes" id="UP001227543">
    <property type="component" value="Unassembled WGS sequence"/>
</dbReference>
<organism evidence="3 4">
    <name type="scientific">Colletotrichum tamarilloi</name>
    <dbReference type="NCBI Taxonomy" id="1209934"/>
    <lineage>
        <taxon>Eukaryota</taxon>
        <taxon>Fungi</taxon>
        <taxon>Dikarya</taxon>
        <taxon>Ascomycota</taxon>
        <taxon>Pezizomycotina</taxon>
        <taxon>Sordariomycetes</taxon>
        <taxon>Hypocreomycetidae</taxon>
        <taxon>Glomerellales</taxon>
        <taxon>Glomerellaceae</taxon>
        <taxon>Colletotrichum</taxon>
        <taxon>Colletotrichum acutatum species complex</taxon>
    </lineage>
</organism>
<evidence type="ECO:0000313" key="3">
    <source>
        <dbReference type="EMBL" id="KAK1465245.1"/>
    </source>
</evidence>
<reference evidence="3 4" key="1">
    <citation type="submission" date="2016-10" db="EMBL/GenBank/DDBJ databases">
        <title>The genome sequence of Colletotrichum fioriniae PJ7.</title>
        <authorList>
            <person name="Baroncelli R."/>
        </authorList>
    </citation>
    <scope>NUCLEOTIDE SEQUENCE [LARGE SCALE GENOMIC DNA]</scope>
    <source>
        <strain evidence="3 4">Tom-12</strain>
    </source>
</reference>
<dbReference type="PANTHER" id="PTHR38248">
    <property type="entry name" value="FUNK1 6"/>
    <property type="match status" value="1"/>
</dbReference>
<feature type="compositionally biased region" description="Polar residues" evidence="1">
    <location>
        <begin position="213"/>
        <end position="234"/>
    </location>
</feature>
<dbReference type="PANTHER" id="PTHR38248:SF2">
    <property type="entry name" value="FUNK1 11"/>
    <property type="match status" value="1"/>
</dbReference>
<dbReference type="InterPro" id="IPR040976">
    <property type="entry name" value="Pkinase_fungal"/>
</dbReference>
<keyword evidence="4" id="KW-1185">Reference proteome</keyword>
<feature type="domain" description="Fungal-type protein kinase" evidence="2">
    <location>
        <begin position="20"/>
        <end position="79"/>
    </location>
</feature>
<protein>
    <recommendedName>
        <fullName evidence="2">Fungal-type protein kinase domain-containing protein</fullName>
    </recommendedName>
</protein>
<dbReference type="Pfam" id="PF17667">
    <property type="entry name" value="Pkinase_fungal"/>
    <property type="match status" value="2"/>
</dbReference>
<feature type="domain" description="Fungal-type protein kinase" evidence="2">
    <location>
        <begin position="88"/>
        <end position="178"/>
    </location>
</feature>
<dbReference type="RefSeq" id="XP_060372371.1">
    <property type="nucleotide sequence ID" value="XM_060533053.1"/>
</dbReference>
<feature type="compositionally biased region" description="Basic residues" evidence="1">
    <location>
        <begin position="192"/>
        <end position="201"/>
    </location>
</feature>
<evidence type="ECO:0000256" key="1">
    <source>
        <dbReference type="SAM" id="MobiDB-lite"/>
    </source>
</evidence>
<feature type="compositionally biased region" description="Low complexity" evidence="1">
    <location>
        <begin position="202"/>
        <end position="212"/>
    </location>
</feature>
<accession>A0ABQ9QGR4</accession>
<dbReference type="GeneID" id="85417291"/>
<comment type="caution">
    <text evidence="3">The sequence shown here is derived from an EMBL/GenBank/DDBJ whole genome shotgun (WGS) entry which is preliminary data.</text>
</comment>
<proteinExistence type="predicted"/>
<gene>
    <name evidence="3" type="ORF">CTAM01_17061</name>
</gene>
<evidence type="ECO:0000313" key="4">
    <source>
        <dbReference type="Proteomes" id="UP001227543"/>
    </source>
</evidence>
<feature type="region of interest" description="Disordered" evidence="1">
    <location>
        <begin position="178"/>
        <end position="236"/>
    </location>
</feature>
<evidence type="ECO:0000259" key="2">
    <source>
        <dbReference type="Pfam" id="PF17667"/>
    </source>
</evidence>
<sequence>MHGSTADRRLDVGFVDDLKGPPYHWKQILVPGELKSNPSADTASKAWIDLGRYAREVLAAQDTRRFVMGFTLCGSLMRVLCRWSLDFWMDEEDLGFELTVMVSDKDRFIKIPRNGSTDQIAIDGVILRARCVAGRAVTCWKAHPKGHPETPLVIKDSWQYPERDEEGDLLREVTDKGIIPPNKMVKDDPRKGRPGSSKKRPSSLLDSALPSSKRSCSMSPTKVPSTAQSGSSAHHSPGLWRALDQHCLLHWWNYESDETLAELQMGVVADEQYFQQKITESFTAQYQPLVPWDTKL</sequence>
<dbReference type="EMBL" id="MLFU01000325">
    <property type="protein sequence ID" value="KAK1465245.1"/>
    <property type="molecule type" value="Genomic_DNA"/>
</dbReference>